<evidence type="ECO:0000313" key="1">
    <source>
        <dbReference type="EMBL" id="PRX92026.1"/>
    </source>
</evidence>
<accession>A0A2T0PTH6</accession>
<dbReference type="RefSeq" id="WP_106253449.1">
    <property type="nucleotide sequence ID" value="NZ_PVZC01000012.1"/>
</dbReference>
<name>A0A2T0PTH6_9ACTN</name>
<evidence type="ECO:0000313" key="2">
    <source>
        <dbReference type="Proteomes" id="UP000237846"/>
    </source>
</evidence>
<sequence length="74" mass="8064">MQQFTLPSERVLVTRLPDLAIYAVPATSHTTVRILHSDTGRDTALVPVAQYPRFLTPEVVAAAQTAYTRQAVAA</sequence>
<proteinExistence type="predicted"/>
<dbReference type="AlphaFoldDB" id="A0A2T0PTH6"/>
<dbReference type="EMBL" id="PVZC01000012">
    <property type="protein sequence ID" value="PRX92026.1"/>
    <property type="molecule type" value="Genomic_DNA"/>
</dbReference>
<comment type="caution">
    <text evidence="1">The sequence shown here is derived from an EMBL/GenBank/DDBJ whole genome shotgun (WGS) entry which is preliminary data.</text>
</comment>
<keyword evidence="2" id="KW-1185">Reference proteome</keyword>
<protein>
    <submittedName>
        <fullName evidence="1">Uncharacterized protein</fullName>
    </submittedName>
</protein>
<organism evidence="1 2">
    <name type="scientific">Allonocardiopsis opalescens</name>
    <dbReference type="NCBI Taxonomy" id="1144618"/>
    <lineage>
        <taxon>Bacteria</taxon>
        <taxon>Bacillati</taxon>
        <taxon>Actinomycetota</taxon>
        <taxon>Actinomycetes</taxon>
        <taxon>Streptosporangiales</taxon>
        <taxon>Allonocardiopsis</taxon>
    </lineage>
</organism>
<reference evidence="1 2" key="1">
    <citation type="submission" date="2018-03" db="EMBL/GenBank/DDBJ databases">
        <title>Genomic Encyclopedia of Archaeal and Bacterial Type Strains, Phase II (KMG-II): from individual species to whole genera.</title>
        <authorList>
            <person name="Goeker M."/>
        </authorList>
    </citation>
    <scope>NUCLEOTIDE SEQUENCE [LARGE SCALE GENOMIC DNA]</scope>
    <source>
        <strain evidence="1 2">DSM 45601</strain>
    </source>
</reference>
<dbReference type="Proteomes" id="UP000237846">
    <property type="component" value="Unassembled WGS sequence"/>
</dbReference>
<gene>
    <name evidence="1" type="ORF">CLV72_11299</name>
</gene>